<evidence type="ECO:0000313" key="2">
    <source>
        <dbReference type="Proteomes" id="UP001148838"/>
    </source>
</evidence>
<dbReference type="EMBL" id="JAJSOF020000029">
    <property type="protein sequence ID" value="KAJ4432362.1"/>
    <property type="molecule type" value="Genomic_DNA"/>
</dbReference>
<accession>A0ABQ8SF92</accession>
<sequence length="201" mass="23580">MLPRTRVMECSLVRVLMGKKFSHEISASVWDRCPPSIVMHLGSYASWDKIRPLLMKLVTFHSSFLSGNYIDRSQKSAEQRNACCIVDQKFSILILVVNDGFMRAEEILYDGCLQKNRNSRGLLLYSRSTYVIHFIIIRQIMEKKWEYKGTVHQLFINFKKAYDSIKREVVYDILLEFGIPKKLLRLIKMCLSETYRSKPVE</sequence>
<protein>
    <recommendedName>
        <fullName evidence="3">Reverse transcriptase domain-containing protein</fullName>
    </recommendedName>
</protein>
<gene>
    <name evidence="1" type="ORF">ANN_20981</name>
</gene>
<reference evidence="1 2" key="1">
    <citation type="journal article" date="2022" name="Allergy">
        <title>Genome assembly and annotation of Periplaneta americana reveal a comprehensive cockroach allergen profile.</title>
        <authorList>
            <person name="Wang L."/>
            <person name="Xiong Q."/>
            <person name="Saelim N."/>
            <person name="Wang L."/>
            <person name="Nong W."/>
            <person name="Wan A.T."/>
            <person name="Shi M."/>
            <person name="Liu X."/>
            <person name="Cao Q."/>
            <person name="Hui J.H.L."/>
            <person name="Sookrung N."/>
            <person name="Leung T.F."/>
            <person name="Tungtrongchitr A."/>
            <person name="Tsui S.K.W."/>
        </authorList>
    </citation>
    <scope>NUCLEOTIDE SEQUENCE [LARGE SCALE GENOMIC DNA]</scope>
    <source>
        <strain evidence="1">PWHHKU_190912</strain>
    </source>
</reference>
<keyword evidence="2" id="KW-1185">Reference proteome</keyword>
<evidence type="ECO:0000313" key="1">
    <source>
        <dbReference type="EMBL" id="KAJ4432362.1"/>
    </source>
</evidence>
<comment type="caution">
    <text evidence="1">The sequence shown here is derived from an EMBL/GenBank/DDBJ whole genome shotgun (WGS) entry which is preliminary data.</text>
</comment>
<evidence type="ECO:0008006" key="3">
    <source>
        <dbReference type="Google" id="ProtNLM"/>
    </source>
</evidence>
<dbReference type="Proteomes" id="UP001148838">
    <property type="component" value="Unassembled WGS sequence"/>
</dbReference>
<proteinExistence type="predicted"/>
<name>A0ABQ8SF92_PERAM</name>
<organism evidence="1 2">
    <name type="scientific">Periplaneta americana</name>
    <name type="common">American cockroach</name>
    <name type="synonym">Blatta americana</name>
    <dbReference type="NCBI Taxonomy" id="6978"/>
    <lineage>
        <taxon>Eukaryota</taxon>
        <taxon>Metazoa</taxon>
        <taxon>Ecdysozoa</taxon>
        <taxon>Arthropoda</taxon>
        <taxon>Hexapoda</taxon>
        <taxon>Insecta</taxon>
        <taxon>Pterygota</taxon>
        <taxon>Neoptera</taxon>
        <taxon>Polyneoptera</taxon>
        <taxon>Dictyoptera</taxon>
        <taxon>Blattodea</taxon>
        <taxon>Blattoidea</taxon>
        <taxon>Blattidae</taxon>
        <taxon>Blattinae</taxon>
        <taxon>Periplaneta</taxon>
    </lineage>
</organism>